<protein>
    <submittedName>
        <fullName evidence="2">Uncharacterized protein</fullName>
    </submittedName>
</protein>
<feature type="transmembrane region" description="Helical" evidence="1">
    <location>
        <begin position="6"/>
        <end position="24"/>
    </location>
</feature>
<proteinExistence type="predicted"/>
<keyword evidence="1" id="KW-0472">Membrane</keyword>
<dbReference type="HOGENOM" id="CLU_2012558_0_0_10"/>
<keyword evidence="1" id="KW-0812">Transmembrane</keyword>
<dbReference type="STRING" id="1191523.MROS_2559"/>
<sequence length="123" mass="14723">MRKGCFLTLVITITVAIGSLIFIYRQYGSVIKNYAKEKIFEIGVNDLKKDFDNLQRNNYDDSLRVFFFNRIENLKKKDFEESMKNFEKIAERTKMFIEDGVIDSLEFNILKKMIDEDERREKN</sequence>
<dbReference type="KEGG" id="mro:MROS_2559"/>
<gene>
    <name evidence="2" type="ordered locus">MROS_2559</name>
</gene>
<name>I6ZUU3_MELRP</name>
<keyword evidence="1" id="KW-1133">Transmembrane helix</keyword>
<evidence type="ECO:0000256" key="1">
    <source>
        <dbReference type="SAM" id="Phobius"/>
    </source>
</evidence>
<organism evidence="2 3">
    <name type="scientific">Melioribacter roseus (strain DSM 23840 / JCM 17771 / VKM B-2668 / P3M-2)</name>
    <dbReference type="NCBI Taxonomy" id="1191523"/>
    <lineage>
        <taxon>Bacteria</taxon>
        <taxon>Pseudomonadati</taxon>
        <taxon>Ignavibacteriota</taxon>
        <taxon>Ignavibacteria</taxon>
        <taxon>Ignavibacteriales</taxon>
        <taxon>Melioribacteraceae</taxon>
        <taxon>Melioribacter</taxon>
    </lineage>
</organism>
<accession>I6ZUU3</accession>
<dbReference type="AlphaFoldDB" id="I6ZUU3"/>
<evidence type="ECO:0000313" key="3">
    <source>
        <dbReference type="Proteomes" id="UP000009011"/>
    </source>
</evidence>
<reference evidence="2 3" key="1">
    <citation type="journal article" date="2013" name="PLoS ONE">
        <title>Genomic analysis of Melioribacter roseus, facultatively anaerobic organotrophic bacterium representing a novel deep lineage within Bacteriodetes/Chlorobi group.</title>
        <authorList>
            <person name="Kadnikov V.V."/>
            <person name="Mardanov A.V."/>
            <person name="Podosokorskaya O.A."/>
            <person name="Gavrilov S.N."/>
            <person name="Kublanov I.V."/>
            <person name="Beletsky A.V."/>
            <person name="Bonch-Osmolovskaya E.A."/>
            <person name="Ravin N.V."/>
        </authorList>
    </citation>
    <scope>NUCLEOTIDE SEQUENCE [LARGE SCALE GENOMIC DNA]</scope>
    <source>
        <strain evidence="3">JCM 17771 / P3M-2</strain>
    </source>
</reference>
<dbReference type="RefSeq" id="WP_014857219.1">
    <property type="nucleotide sequence ID" value="NC_018178.1"/>
</dbReference>
<dbReference type="Proteomes" id="UP000009011">
    <property type="component" value="Chromosome"/>
</dbReference>
<dbReference type="EMBL" id="CP003557">
    <property type="protein sequence ID" value="AFN75789.1"/>
    <property type="molecule type" value="Genomic_DNA"/>
</dbReference>
<evidence type="ECO:0000313" key="2">
    <source>
        <dbReference type="EMBL" id="AFN75789.1"/>
    </source>
</evidence>
<keyword evidence="3" id="KW-1185">Reference proteome</keyword>